<dbReference type="Pfam" id="PF13560">
    <property type="entry name" value="HTH_31"/>
    <property type="match status" value="1"/>
</dbReference>
<reference evidence="2 3" key="1">
    <citation type="submission" date="2022-10" db="EMBL/GenBank/DDBJ databases">
        <title>Luteolibacter flavescens strain MCCC 1K03193, whole genome shotgun sequencing project.</title>
        <authorList>
            <person name="Zhao G."/>
            <person name="Shen L."/>
        </authorList>
    </citation>
    <scope>NUCLEOTIDE SEQUENCE [LARGE SCALE GENOMIC DNA]</scope>
    <source>
        <strain evidence="2 3">MCCC 1K03193</strain>
    </source>
</reference>
<dbReference type="CDD" id="cd00093">
    <property type="entry name" value="HTH_XRE"/>
    <property type="match status" value="1"/>
</dbReference>
<dbReference type="RefSeq" id="WP_264501548.1">
    <property type="nucleotide sequence ID" value="NZ_JAPDDS010000006.1"/>
</dbReference>
<dbReference type="EMBL" id="JAPDDS010000006">
    <property type="protein sequence ID" value="MCW1885593.1"/>
    <property type="molecule type" value="Genomic_DNA"/>
</dbReference>
<dbReference type="InterPro" id="IPR010982">
    <property type="entry name" value="Lambda_DNA-bd_dom_sf"/>
</dbReference>
<evidence type="ECO:0000313" key="2">
    <source>
        <dbReference type="EMBL" id="MCW1885593.1"/>
    </source>
</evidence>
<name>A0ABT3FPU3_9BACT</name>
<accession>A0ABT3FPU3</accession>
<sequence>MDLSRGIGKSSPPGVASLGYLLLSAGDSSTFFGKQRAFQDSFDIVAKLETTCFRSLTKACFIRSREVDLRVKYGVHVVSGFSRVAIYEGTFVASRDICNKKVASRDFLSKVDFMDSHFEGGALRAWRKEKGLSREEIGELCGVSASTVHNWESGRNKPHGKAAETVERLIAGEIAVTPLTPLEGRLLSELQSRRGFASREELLKALVLESIVLDQLPSPQKNGKNNAGK</sequence>
<evidence type="ECO:0000259" key="1">
    <source>
        <dbReference type="PROSITE" id="PS50943"/>
    </source>
</evidence>
<dbReference type="InterPro" id="IPR001387">
    <property type="entry name" value="Cro/C1-type_HTH"/>
</dbReference>
<organism evidence="2 3">
    <name type="scientific">Luteolibacter flavescens</name>
    <dbReference type="NCBI Taxonomy" id="1859460"/>
    <lineage>
        <taxon>Bacteria</taxon>
        <taxon>Pseudomonadati</taxon>
        <taxon>Verrucomicrobiota</taxon>
        <taxon>Verrucomicrobiia</taxon>
        <taxon>Verrucomicrobiales</taxon>
        <taxon>Verrucomicrobiaceae</taxon>
        <taxon>Luteolibacter</taxon>
    </lineage>
</organism>
<dbReference type="PROSITE" id="PS50943">
    <property type="entry name" value="HTH_CROC1"/>
    <property type="match status" value="1"/>
</dbReference>
<evidence type="ECO:0000313" key="3">
    <source>
        <dbReference type="Proteomes" id="UP001207930"/>
    </source>
</evidence>
<dbReference type="SUPFAM" id="SSF47413">
    <property type="entry name" value="lambda repressor-like DNA-binding domains"/>
    <property type="match status" value="1"/>
</dbReference>
<proteinExistence type="predicted"/>
<gene>
    <name evidence="2" type="ORF">OKA04_12715</name>
</gene>
<dbReference type="Gene3D" id="1.10.260.40">
    <property type="entry name" value="lambda repressor-like DNA-binding domains"/>
    <property type="match status" value="1"/>
</dbReference>
<feature type="domain" description="HTH cro/C1-type" evidence="1">
    <location>
        <begin position="123"/>
        <end position="158"/>
    </location>
</feature>
<keyword evidence="3" id="KW-1185">Reference proteome</keyword>
<dbReference type="Proteomes" id="UP001207930">
    <property type="component" value="Unassembled WGS sequence"/>
</dbReference>
<comment type="caution">
    <text evidence="2">The sequence shown here is derived from an EMBL/GenBank/DDBJ whole genome shotgun (WGS) entry which is preliminary data.</text>
</comment>
<dbReference type="SMART" id="SM00530">
    <property type="entry name" value="HTH_XRE"/>
    <property type="match status" value="1"/>
</dbReference>
<protein>
    <submittedName>
        <fullName evidence="2">Helix-turn-helix domain-containing protein</fullName>
    </submittedName>
</protein>